<keyword evidence="1" id="KW-0812">Transmembrane</keyword>
<evidence type="ECO:0000256" key="1">
    <source>
        <dbReference type="SAM" id="Phobius"/>
    </source>
</evidence>
<name>A0A917T928_9ACTN</name>
<feature type="transmembrane region" description="Helical" evidence="1">
    <location>
        <begin position="55"/>
        <end position="76"/>
    </location>
</feature>
<gene>
    <name evidence="2" type="ORF">GCM10011594_37680</name>
</gene>
<keyword evidence="3" id="KW-1185">Reference proteome</keyword>
<evidence type="ECO:0000313" key="2">
    <source>
        <dbReference type="EMBL" id="GGM14124.1"/>
    </source>
</evidence>
<dbReference type="RefSeq" id="WP_188944256.1">
    <property type="nucleotide sequence ID" value="NZ_BMNA01000012.1"/>
</dbReference>
<feature type="transmembrane region" description="Helical" evidence="1">
    <location>
        <begin position="12"/>
        <end position="35"/>
    </location>
</feature>
<dbReference type="Proteomes" id="UP000655208">
    <property type="component" value="Unassembled WGS sequence"/>
</dbReference>
<accession>A0A917T928</accession>
<proteinExistence type="predicted"/>
<evidence type="ECO:0000313" key="3">
    <source>
        <dbReference type="Proteomes" id="UP000655208"/>
    </source>
</evidence>
<keyword evidence="1" id="KW-1133">Transmembrane helix</keyword>
<keyword evidence="1" id="KW-0472">Membrane</keyword>
<comment type="caution">
    <text evidence="2">The sequence shown here is derived from an EMBL/GenBank/DDBJ whole genome shotgun (WGS) entry which is preliminary data.</text>
</comment>
<reference evidence="2" key="1">
    <citation type="journal article" date="2014" name="Int. J. Syst. Evol. Microbiol.">
        <title>Complete genome sequence of Corynebacterium casei LMG S-19264T (=DSM 44701T), isolated from a smear-ripened cheese.</title>
        <authorList>
            <consortium name="US DOE Joint Genome Institute (JGI-PGF)"/>
            <person name="Walter F."/>
            <person name="Albersmeier A."/>
            <person name="Kalinowski J."/>
            <person name="Ruckert C."/>
        </authorList>
    </citation>
    <scope>NUCLEOTIDE SEQUENCE</scope>
    <source>
        <strain evidence="2">CGMCC 4.7308</strain>
    </source>
</reference>
<reference evidence="2" key="2">
    <citation type="submission" date="2020-09" db="EMBL/GenBank/DDBJ databases">
        <authorList>
            <person name="Sun Q."/>
            <person name="Zhou Y."/>
        </authorList>
    </citation>
    <scope>NUCLEOTIDE SEQUENCE</scope>
    <source>
        <strain evidence="2">CGMCC 4.7308</strain>
    </source>
</reference>
<dbReference type="AlphaFoldDB" id="A0A917T928"/>
<organism evidence="2 3">
    <name type="scientific">Nakamurella endophytica</name>
    <dbReference type="NCBI Taxonomy" id="1748367"/>
    <lineage>
        <taxon>Bacteria</taxon>
        <taxon>Bacillati</taxon>
        <taxon>Actinomycetota</taxon>
        <taxon>Actinomycetes</taxon>
        <taxon>Nakamurellales</taxon>
        <taxon>Nakamurellaceae</taxon>
        <taxon>Nakamurella</taxon>
    </lineage>
</organism>
<sequence>MTAWVDVGAVLQIAGFGLLVGAGLPSLYALGIRLLGSRPASGAPAAAPGPARRAAAVVCFAVVAGAVVTGLLFLLLQS</sequence>
<dbReference type="EMBL" id="BMNA01000012">
    <property type="protein sequence ID" value="GGM14124.1"/>
    <property type="molecule type" value="Genomic_DNA"/>
</dbReference>
<protein>
    <submittedName>
        <fullName evidence="2">Uncharacterized protein</fullName>
    </submittedName>
</protein>